<organism evidence="1 2">
    <name type="scientific">Tamaricihabitans halophyticus</name>
    <dbReference type="NCBI Taxonomy" id="1262583"/>
    <lineage>
        <taxon>Bacteria</taxon>
        <taxon>Bacillati</taxon>
        <taxon>Actinomycetota</taxon>
        <taxon>Actinomycetes</taxon>
        <taxon>Pseudonocardiales</taxon>
        <taxon>Pseudonocardiaceae</taxon>
        <taxon>Tamaricihabitans</taxon>
    </lineage>
</organism>
<name>A0A4R2RBA9_9PSEU</name>
<sequence length="110" mass="12382">MTRPDQRAWDALRELEEPAQLQDWQADREDIAQARQRLRAGATALGPAHPAAGELLTCARRIDEWLVRTGRHASEQAAYTAADEYNRVIVPELRAAARRLRPALDNGPLF</sequence>
<protein>
    <submittedName>
        <fullName evidence="1">Uncharacterized protein</fullName>
    </submittedName>
</protein>
<keyword evidence="2" id="KW-1185">Reference proteome</keyword>
<dbReference type="AlphaFoldDB" id="A0A4R2RBA9"/>
<dbReference type="Proteomes" id="UP000294911">
    <property type="component" value="Unassembled WGS sequence"/>
</dbReference>
<dbReference type="RefSeq" id="WP_132875520.1">
    <property type="nucleotide sequence ID" value="NZ_SLXQ01000001.1"/>
</dbReference>
<proteinExistence type="predicted"/>
<comment type="caution">
    <text evidence="1">The sequence shown here is derived from an EMBL/GenBank/DDBJ whole genome shotgun (WGS) entry which is preliminary data.</text>
</comment>
<accession>A0A4R2RBA9</accession>
<evidence type="ECO:0000313" key="1">
    <source>
        <dbReference type="EMBL" id="TCP56991.1"/>
    </source>
</evidence>
<gene>
    <name evidence="1" type="ORF">EV191_101941</name>
</gene>
<reference evidence="1 2" key="1">
    <citation type="submission" date="2019-03" db="EMBL/GenBank/DDBJ databases">
        <title>Genomic Encyclopedia of Type Strains, Phase IV (KMG-IV): sequencing the most valuable type-strain genomes for metagenomic binning, comparative biology and taxonomic classification.</title>
        <authorList>
            <person name="Goeker M."/>
        </authorList>
    </citation>
    <scope>NUCLEOTIDE SEQUENCE [LARGE SCALE GENOMIC DNA]</scope>
    <source>
        <strain evidence="1 2">DSM 45765</strain>
    </source>
</reference>
<dbReference type="EMBL" id="SLXQ01000001">
    <property type="protein sequence ID" value="TCP56991.1"/>
    <property type="molecule type" value="Genomic_DNA"/>
</dbReference>
<evidence type="ECO:0000313" key="2">
    <source>
        <dbReference type="Proteomes" id="UP000294911"/>
    </source>
</evidence>